<evidence type="ECO:0000256" key="1">
    <source>
        <dbReference type="SAM" id="SignalP"/>
    </source>
</evidence>
<dbReference type="EMBL" id="GBXM01079141">
    <property type="protein sequence ID" value="JAH29436.1"/>
    <property type="molecule type" value="Transcribed_RNA"/>
</dbReference>
<keyword evidence="1" id="KW-0732">Signal</keyword>
<accession>A0A0E9RJW1</accession>
<protein>
    <recommendedName>
        <fullName evidence="3">Immunoglobulin V-set domain-containing protein</fullName>
    </recommendedName>
</protein>
<evidence type="ECO:0000313" key="2">
    <source>
        <dbReference type="EMBL" id="JAH29436.1"/>
    </source>
</evidence>
<proteinExistence type="predicted"/>
<name>A0A0E9RJW1_ANGAN</name>
<feature type="chain" id="PRO_5002431988" description="Immunoglobulin V-set domain-containing protein" evidence="1">
    <location>
        <begin position="20"/>
        <end position="49"/>
    </location>
</feature>
<organism evidence="2">
    <name type="scientific">Anguilla anguilla</name>
    <name type="common">European freshwater eel</name>
    <name type="synonym">Muraena anguilla</name>
    <dbReference type="NCBI Taxonomy" id="7936"/>
    <lineage>
        <taxon>Eukaryota</taxon>
        <taxon>Metazoa</taxon>
        <taxon>Chordata</taxon>
        <taxon>Craniata</taxon>
        <taxon>Vertebrata</taxon>
        <taxon>Euteleostomi</taxon>
        <taxon>Actinopterygii</taxon>
        <taxon>Neopterygii</taxon>
        <taxon>Teleostei</taxon>
        <taxon>Anguilliformes</taxon>
        <taxon>Anguillidae</taxon>
        <taxon>Anguilla</taxon>
    </lineage>
</organism>
<dbReference type="AlphaFoldDB" id="A0A0E9RJW1"/>
<reference evidence="2" key="2">
    <citation type="journal article" date="2015" name="Fish Shellfish Immunol.">
        <title>Early steps in the European eel (Anguilla anguilla)-Vibrio vulnificus interaction in the gills: Role of the RtxA13 toxin.</title>
        <authorList>
            <person name="Callol A."/>
            <person name="Pajuelo D."/>
            <person name="Ebbesson L."/>
            <person name="Teles M."/>
            <person name="MacKenzie S."/>
            <person name="Amaro C."/>
        </authorList>
    </citation>
    <scope>NUCLEOTIDE SEQUENCE</scope>
</reference>
<evidence type="ECO:0008006" key="3">
    <source>
        <dbReference type="Google" id="ProtNLM"/>
    </source>
</evidence>
<reference evidence="2" key="1">
    <citation type="submission" date="2014-11" db="EMBL/GenBank/DDBJ databases">
        <authorList>
            <person name="Amaro Gonzalez C."/>
        </authorList>
    </citation>
    <scope>NUCLEOTIDE SEQUENCE</scope>
</reference>
<feature type="signal peptide" evidence="1">
    <location>
        <begin position="1"/>
        <end position="19"/>
    </location>
</feature>
<dbReference type="SUPFAM" id="SSF48726">
    <property type="entry name" value="Immunoglobulin"/>
    <property type="match status" value="1"/>
</dbReference>
<sequence>METIVALAVLLGTLSYGHCAELTQPGSMVIKPGQTFSVSCKVSYYTEQL</sequence>
<dbReference type="InterPro" id="IPR036179">
    <property type="entry name" value="Ig-like_dom_sf"/>
</dbReference>